<organism evidence="2 3">
    <name type="scientific">Ricinus communis</name>
    <name type="common">Castor bean</name>
    <dbReference type="NCBI Taxonomy" id="3988"/>
    <lineage>
        <taxon>Eukaryota</taxon>
        <taxon>Viridiplantae</taxon>
        <taxon>Streptophyta</taxon>
        <taxon>Embryophyta</taxon>
        <taxon>Tracheophyta</taxon>
        <taxon>Spermatophyta</taxon>
        <taxon>Magnoliopsida</taxon>
        <taxon>eudicotyledons</taxon>
        <taxon>Gunneridae</taxon>
        <taxon>Pentapetalae</taxon>
        <taxon>rosids</taxon>
        <taxon>fabids</taxon>
        <taxon>Malpighiales</taxon>
        <taxon>Euphorbiaceae</taxon>
        <taxon>Acalyphoideae</taxon>
        <taxon>Acalypheae</taxon>
        <taxon>Ricinus</taxon>
    </lineage>
</organism>
<feature type="region of interest" description="Disordered" evidence="1">
    <location>
        <begin position="30"/>
        <end position="63"/>
    </location>
</feature>
<feature type="compositionally biased region" description="Polar residues" evidence="1">
    <location>
        <begin position="43"/>
        <end position="52"/>
    </location>
</feature>
<evidence type="ECO:0000313" key="2">
    <source>
        <dbReference type="EMBL" id="EEF24180.1"/>
    </source>
</evidence>
<evidence type="ECO:0000256" key="1">
    <source>
        <dbReference type="SAM" id="MobiDB-lite"/>
    </source>
</evidence>
<dbReference type="InParanoid" id="B9TIY5"/>
<keyword evidence="3" id="KW-1185">Reference proteome</keyword>
<reference evidence="3" key="1">
    <citation type="journal article" date="2010" name="Nat. Biotechnol.">
        <title>Draft genome sequence of the oilseed species Ricinus communis.</title>
        <authorList>
            <person name="Chan A.P."/>
            <person name="Crabtree J."/>
            <person name="Zhao Q."/>
            <person name="Lorenzi H."/>
            <person name="Orvis J."/>
            <person name="Puiu D."/>
            <person name="Melake-Berhan A."/>
            <person name="Jones K.M."/>
            <person name="Redman J."/>
            <person name="Chen G."/>
            <person name="Cahoon E.B."/>
            <person name="Gedil M."/>
            <person name="Stanke M."/>
            <person name="Haas B.J."/>
            <person name="Wortman J.R."/>
            <person name="Fraser-Liggett C.M."/>
            <person name="Ravel J."/>
            <person name="Rabinowicz P.D."/>
        </authorList>
    </citation>
    <scope>NUCLEOTIDE SEQUENCE [LARGE SCALE GENOMIC DNA]</scope>
    <source>
        <strain evidence="3">cv. Hale</strain>
    </source>
</reference>
<accession>B9TIY5</accession>
<sequence>MSITPSSSSLGRAATCSPLSAIESFSFSPRTRTTPLELTRKTASPQRYSGSGSRPGILRRLHA</sequence>
<gene>
    <name evidence="2" type="ORF">RCOM_1993600</name>
</gene>
<dbReference type="AlphaFoldDB" id="B9TIY5"/>
<dbReference type="EMBL" id="EQ983170">
    <property type="protein sequence ID" value="EEF24180.1"/>
    <property type="molecule type" value="Genomic_DNA"/>
</dbReference>
<evidence type="ECO:0000313" key="3">
    <source>
        <dbReference type="Proteomes" id="UP000008311"/>
    </source>
</evidence>
<proteinExistence type="predicted"/>
<dbReference type="Proteomes" id="UP000008311">
    <property type="component" value="Unassembled WGS sequence"/>
</dbReference>
<protein>
    <submittedName>
        <fullName evidence="2">Uncharacterized protein</fullName>
    </submittedName>
</protein>
<name>B9TIY5_RICCO</name>